<evidence type="ECO:0000313" key="2">
    <source>
        <dbReference type="Proteomes" id="UP001566132"/>
    </source>
</evidence>
<reference evidence="1 2" key="1">
    <citation type="submission" date="2024-05" db="EMBL/GenBank/DDBJ databases">
        <title>Genetic variation in Jamaican populations of the coffee berry borer (Hypothenemus hampei).</title>
        <authorList>
            <person name="Errbii M."/>
            <person name="Myrie A."/>
        </authorList>
    </citation>
    <scope>NUCLEOTIDE SEQUENCE [LARGE SCALE GENOMIC DNA]</scope>
    <source>
        <strain evidence="1">JA-Hopewell-2020-01-JO</strain>
        <tissue evidence="1">Whole body</tissue>
    </source>
</reference>
<proteinExistence type="predicted"/>
<name>A0ABD1FE35_HYPHA</name>
<sequence length="203" mass="23123">MKQLGNITSGERGFNVTMNGRINAISNHIPPLLVFLTIHFKEYMMVGAPPGSVEAVNSSGFEVTGIYPLNEDVFAEDEFQGAFVTDRPFVDNSIQWPSTSYTMNSSTPANLPEISVSSNSSFVSAEVKRPFPKVSDRKTVRKTRQKGKTRILTWTPEKKEIEQTFAKRKIKSKCRKLPEKITNYYYKLYKLNQSRTEPQKMKI</sequence>
<keyword evidence="2" id="KW-1185">Reference proteome</keyword>
<protein>
    <submittedName>
        <fullName evidence="1">Uncharacterized protein</fullName>
    </submittedName>
</protein>
<dbReference type="EMBL" id="JBDJPC010000001">
    <property type="protein sequence ID" value="KAL1516431.1"/>
    <property type="molecule type" value="Genomic_DNA"/>
</dbReference>
<accession>A0ABD1FE35</accession>
<dbReference type="AlphaFoldDB" id="A0ABD1FE35"/>
<dbReference type="Proteomes" id="UP001566132">
    <property type="component" value="Unassembled WGS sequence"/>
</dbReference>
<organism evidence="1 2">
    <name type="scientific">Hypothenemus hampei</name>
    <name type="common">Coffee berry borer</name>
    <dbReference type="NCBI Taxonomy" id="57062"/>
    <lineage>
        <taxon>Eukaryota</taxon>
        <taxon>Metazoa</taxon>
        <taxon>Ecdysozoa</taxon>
        <taxon>Arthropoda</taxon>
        <taxon>Hexapoda</taxon>
        <taxon>Insecta</taxon>
        <taxon>Pterygota</taxon>
        <taxon>Neoptera</taxon>
        <taxon>Endopterygota</taxon>
        <taxon>Coleoptera</taxon>
        <taxon>Polyphaga</taxon>
        <taxon>Cucujiformia</taxon>
        <taxon>Curculionidae</taxon>
        <taxon>Scolytinae</taxon>
        <taxon>Hypothenemus</taxon>
    </lineage>
</organism>
<gene>
    <name evidence="1" type="ORF">ABEB36_000349</name>
</gene>
<comment type="caution">
    <text evidence="1">The sequence shown here is derived from an EMBL/GenBank/DDBJ whole genome shotgun (WGS) entry which is preliminary data.</text>
</comment>
<evidence type="ECO:0000313" key="1">
    <source>
        <dbReference type="EMBL" id="KAL1516431.1"/>
    </source>
</evidence>